<evidence type="ECO:0008006" key="4">
    <source>
        <dbReference type="Google" id="ProtNLM"/>
    </source>
</evidence>
<name>A0A383BBK9_9ZZZZ</name>
<organism evidence="3">
    <name type="scientific">marine metagenome</name>
    <dbReference type="NCBI Taxonomy" id="408172"/>
    <lineage>
        <taxon>unclassified sequences</taxon>
        <taxon>metagenomes</taxon>
        <taxon>ecological metagenomes</taxon>
    </lineage>
</organism>
<dbReference type="AlphaFoldDB" id="A0A383BBK9"/>
<dbReference type="Gene3D" id="3.40.50.150">
    <property type="entry name" value="Vaccinia Virus protein VP39"/>
    <property type="match status" value="1"/>
</dbReference>
<keyword evidence="1" id="KW-0489">Methyltransferase</keyword>
<proteinExistence type="predicted"/>
<dbReference type="SUPFAM" id="SSF53335">
    <property type="entry name" value="S-adenosyl-L-methionine-dependent methyltransferases"/>
    <property type="match status" value="1"/>
</dbReference>
<dbReference type="GO" id="GO:0008168">
    <property type="term" value="F:methyltransferase activity"/>
    <property type="evidence" value="ECO:0007669"/>
    <property type="project" value="UniProtKB-KW"/>
</dbReference>
<feature type="non-terminal residue" evidence="3">
    <location>
        <position position="139"/>
    </location>
</feature>
<dbReference type="PANTHER" id="PTHR43542:SF1">
    <property type="entry name" value="METHYLTRANSFERASE"/>
    <property type="match status" value="1"/>
</dbReference>
<evidence type="ECO:0000256" key="2">
    <source>
        <dbReference type="ARBA" id="ARBA00022679"/>
    </source>
</evidence>
<dbReference type="CDD" id="cd02440">
    <property type="entry name" value="AdoMet_MTases"/>
    <property type="match status" value="1"/>
</dbReference>
<reference evidence="3" key="1">
    <citation type="submission" date="2018-05" db="EMBL/GenBank/DDBJ databases">
        <authorList>
            <person name="Lanie J.A."/>
            <person name="Ng W.-L."/>
            <person name="Kazmierczak K.M."/>
            <person name="Andrzejewski T.M."/>
            <person name="Davidsen T.M."/>
            <person name="Wayne K.J."/>
            <person name="Tettelin H."/>
            <person name="Glass J.I."/>
            <person name="Rusch D."/>
            <person name="Podicherti R."/>
            <person name="Tsui H.-C.T."/>
            <person name="Winkler M.E."/>
        </authorList>
    </citation>
    <scope>NUCLEOTIDE SEQUENCE</scope>
</reference>
<protein>
    <recommendedName>
        <fullName evidence="4">16S rRNA (Guanine(966)-N(2))-methyltransferase RsmD</fullName>
    </recommendedName>
</protein>
<dbReference type="PANTHER" id="PTHR43542">
    <property type="entry name" value="METHYLTRANSFERASE"/>
    <property type="match status" value="1"/>
</dbReference>
<dbReference type="GO" id="GO:0003676">
    <property type="term" value="F:nucleic acid binding"/>
    <property type="evidence" value="ECO:0007669"/>
    <property type="project" value="InterPro"/>
</dbReference>
<dbReference type="InterPro" id="IPR029063">
    <property type="entry name" value="SAM-dependent_MTases_sf"/>
</dbReference>
<dbReference type="EMBL" id="UINC01198739">
    <property type="protein sequence ID" value="SVE16828.1"/>
    <property type="molecule type" value="Genomic_DNA"/>
</dbReference>
<dbReference type="GO" id="GO:0031167">
    <property type="term" value="P:rRNA methylation"/>
    <property type="evidence" value="ECO:0007669"/>
    <property type="project" value="InterPro"/>
</dbReference>
<evidence type="ECO:0000256" key="1">
    <source>
        <dbReference type="ARBA" id="ARBA00022603"/>
    </source>
</evidence>
<dbReference type="InterPro" id="IPR002052">
    <property type="entry name" value="DNA_methylase_N6_adenine_CS"/>
</dbReference>
<gene>
    <name evidence="3" type="ORF">METZ01_LOCUS469682</name>
</gene>
<sequence length="139" mass="15940">MIKIIGGKYKRSNLVVPTKNVRPTSAIKREAVFSIIESYAYKNSIDLYQNKAVLDIFAGSGSIGLEAISRGMKEAYFYENNPEVLKILKRNCFKICKNNRYVIIEDDVMIFPPKKSLCPVSLIYIDPPYHQYDILKLLL</sequence>
<accession>A0A383BBK9</accession>
<keyword evidence="2" id="KW-0808">Transferase</keyword>
<dbReference type="InterPro" id="IPR004398">
    <property type="entry name" value="RNA_MeTrfase_RsmD"/>
</dbReference>
<dbReference type="Pfam" id="PF03602">
    <property type="entry name" value="Cons_hypoth95"/>
    <property type="match status" value="1"/>
</dbReference>
<dbReference type="PROSITE" id="PS00092">
    <property type="entry name" value="N6_MTASE"/>
    <property type="match status" value="1"/>
</dbReference>
<evidence type="ECO:0000313" key="3">
    <source>
        <dbReference type="EMBL" id="SVE16828.1"/>
    </source>
</evidence>